<proteinExistence type="predicted"/>
<dbReference type="OrthoDB" id="5984954at2759"/>
<sequence>MSWKDSSTFDDSPLLFRTRSAVVKLLDQVRAEKPSIHVISKPTEPVVSRKSRFKFPDPKKDCYVNVKVSSHNGKLCLPICYENQEEGDQLFCGGLRYVLQVLSVKRFALDGKQLISNEHQEEFYCCCPLSAHKKGSAKKCMGFWFRFFGKGAIFRITVALKIDVMFVRNLIGRRRYQSDPLFTEDGIVSSEEFEISTRIKYAQNTAASERNGLINAAKIFPSLYLNQEYQSIVARFKDLRQKLNFKELDNFLVQTLEEHSDNDLRVVLFLEQSQEACRKKLYEKSKQLLKQAVDTTAKCKNKTLLMGRAYLYLSYVHEKDGFLGNAEECLAIARKKLQALEACEDIGDLCFQEGLILTNFAQKMPKFALKLITEAMLKFEQAAALFSNGLTVDNVLDKLCCSYIKLASLLLKQKPAVLSTDGSCVQHNTALANKHLNWVAGHLAELSERTKFHFHVCHTELLYQQRQFEKAKESLDAAFQIAKTCEFEEQAMWKDFPGGSSCNESYLQQASSNGEQADGMAAVDFVVDDVPLGYLGDMSS</sequence>
<keyword evidence="2" id="KW-1185">Reference proteome</keyword>
<accession>A0A9X0CL68</accession>
<evidence type="ECO:0000313" key="1">
    <source>
        <dbReference type="EMBL" id="KAJ7356257.1"/>
    </source>
</evidence>
<dbReference type="AlphaFoldDB" id="A0A9X0CL68"/>
<dbReference type="EMBL" id="MU827323">
    <property type="protein sequence ID" value="KAJ7356257.1"/>
    <property type="molecule type" value="Genomic_DNA"/>
</dbReference>
<name>A0A9X0CL68_9CNID</name>
<reference evidence="1" key="1">
    <citation type="submission" date="2023-01" db="EMBL/GenBank/DDBJ databases">
        <title>Genome assembly of the deep-sea coral Lophelia pertusa.</title>
        <authorList>
            <person name="Herrera S."/>
            <person name="Cordes E."/>
        </authorList>
    </citation>
    <scope>NUCLEOTIDE SEQUENCE</scope>
    <source>
        <strain evidence="1">USNM1676648</strain>
        <tissue evidence="1">Polyp</tissue>
    </source>
</reference>
<organism evidence="1 2">
    <name type="scientific">Desmophyllum pertusum</name>
    <dbReference type="NCBI Taxonomy" id="174260"/>
    <lineage>
        <taxon>Eukaryota</taxon>
        <taxon>Metazoa</taxon>
        <taxon>Cnidaria</taxon>
        <taxon>Anthozoa</taxon>
        <taxon>Hexacorallia</taxon>
        <taxon>Scleractinia</taxon>
        <taxon>Caryophylliina</taxon>
        <taxon>Caryophylliidae</taxon>
        <taxon>Desmophyllum</taxon>
    </lineage>
</organism>
<gene>
    <name evidence="1" type="ORF">OS493_026012</name>
</gene>
<dbReference type="Proteomes" id="UP001163046">
    <property type="component" value="Unassembled WGS sequence"/>
</dbReference>
<comment type="caution">
    <text evidence="1">The sequence shown here is derived from an EMBL/GenBank/DDBJ whole genome shotgun (WGS) entry which is preliminary data.</text>
</comment>
<evidence type="ECO:0000313" key="2">
    <source>
        <dbReference type="Proteomes" id="UP001163046"/>
    </source>
</evidence>
<protein>
    <submittedName>
        <fullName evidence="1">Uncharacterized protein</fullName>
    </submittedName>
</protein>